<evidence type="ECO:0000313" key="10">
    <source>
        <dbReference type="Proteomes" id="UP000224634"/>
    </source>
</evidence>
<comment type="similarity">
    <text evidence="7">Belongs to the glycosyl hydrolase 74 family.</text>
</comment>
<sequence length="742" mass="78727">MRLLTLEFACLLAAAAPISVAAQYTWKNVKFGGGGGFVPGIVFNPTQKGVVYARTDIGGLYKLNSDDSWTPLTDAIAHDKTWHIKRHNWGVDAVATDPIDPARVYAALGMYTHSWDPDNGAIARSSDGGATWSTFDLPFKVGGNMPGRGMGERLAIDPNNNHIIYFGARSGNGLWKSTNQGQSFEKVTSFTSVGTYVADPNDSSGYNSDIQGLAWIEFDSTSALVGGATSRIFVGVADKGESVFYSEDAGQTWSAVPNQPQGFLPHKGKFQPSEKALYLTYSDTSGPYDGGNGTVQRFDIASSTWTDITPVSGEDLFFGFGGLALDMQKPGTLMVVTLNLWWPDAQIYRSVDSGKTWSVIWEWGAYPDRTLYYDYSTPKAPWIITSRGADDTKELGWMIESLEINPLDSNHWLYGTGLTIYGGHDLTNWDTTHKVTIESLADGIEETSVQALASVPGGPALLSATGDVGGYTHDNDLTKSPEVAWINPSYATNTGVDYAGNKPQSAVRVGNSGSEGNQIAVSSDGGKTWAELQGGVAGTSGGKVALSADADSALWSASSGVVVVRSGSQSQVTSLPTGAAIASDKRNGTVFYAGHGNRFFLSVDSGSTFTSVSTLGSAQAVRDVVVNPTLAGDVWVSTDDGIFHSTDYGKTFKKTDKSVTDAYALALGKGPGKYWNVYGVISRNGSPIELFMSNDTGKNWNKIQGTRGFGAAGGIFLAASKDTSGLVFVGTNGRGAFYGLPG</sequence>
<dbReference type="STRING" id="1447883.A0A2B7YFX1"/>
<dbReference type="Proteomes" id="UP000224634">
    <property type="component" value="Unassembled WGS sequence"/>
</dbReference>
<evidence type="ECO:0008006" key="11">
    <source>
        <dbReference type="Google" id="ProtNLM"/>
    </source>
</evidence>
<evidence type="ECO:0000256" key="2">
    <source>
        <dbReference type="ARBA" id="ARBA00022801"/>
    </source>
</evidence>
<dbReference type="FunFam" id="2.130.10.10:FF:000534">
    <property type="entry name" value="Xyloglucanase Xgh74A"/>
    <property type="match status" value="1"/>
</dbReference>
<evidence type="ECO:0000313" key="9">
    <source>
        <dbReference type="EMBL" id="PGH22974.1"/>
    </source>
</evidence>
<keyword evidence="10" id="KW-1185">Reference proteome</keyword>
<keyword evidence="6" id="KW-0624">Polysaccharide degradation</keyword>
<accession>A0A2B7YFX1</accession>
<evidence type="ECO:0000256" key="1">
    <source>
        <dbReference type="ARBA" id="ARBA00022729"/>
    </source>
</evidence>
<comment type="caution">
    <text evidence="9">The sequence shown here is derived from an EMBL/GenBank/DDBJ whole genome shotgun (WGS) entry which is preliminary data.</text>
</comment>
<keyword evidence="5" id="KW-0326">Glycosidase</keyword>
<dbReference type="GO" id="GO:0030245">
    <property type="term" value="P:cellulose catabolic process"/>
    <property type="evidence" value="ECO:0007669"/>
    <property type="project" value="UniProtKB-KW"/>
</dbReference>
<keyword evidence="3" id="KW-0136">Cellulose degradation</keyword>
<keyword evidence="1 8" id="KW-0732">Signal</keyword>
<dbReference type="AlphaFoldDB" id="A0A2B7YFX1"/>
<protein>
    <recommendedName>
        <fullName evidence="11">Xyloglucanase</fullName>
    </recommendedName>
</protein>
<gene>
    <name evidence="9" type="ORF">AJ80_02889</name>
</gene>
<evidence type="ECO:0000256" key="7">
    <source>
        <dbReference type="ARBA" id="ARBA00037986"/>
    </source>
</evidence>
<dbReference type="GO" id="GO:0016798">
    <property type="term" value="F:hydrolase activity, acting on glycosyl bonds"/>
    <property type="evidence" value="ECO:0007669"/>
    <property type="project" value="UniProtKB-KW"/>
</dbReference>
<dbReference type="EMBL" id="PDNA01000030">
    <property type="protein sequence ID" value="PGH22974.1"/>
    <property type="molecule type" value="Genomic_DNA"/>
</dbReference>
<dbReference type="Gene3D" id="2.130.10.10">
    <property type="entry name" value="YVTN repeat-like/Quinoprotein amine dehydrogenase"/>
    <property type="match status" value="2"/>
</dbReference>
<keyword evidence="4" id="KW-0119">Carbohydrate metabolism</keyword>
<reference evidence="9 10" key="1">
    <citation type="submission" date="2017-10" db="EMBL/GenBank/DDBJ databases">
        <title>Comparative genomics in systemic dimorphic fungi from Ajellomycetaceae.</title>
        <authorList>
            <person name="Munoz J.F."/>
            <person name="Mcewen J.G."/>
            <person name="Clay O.K."/>
            <person name="Cuomo C.A."/>
        </authorList>
    </citation>
    <scope>NUCLEOTIDE SEQUENCE [LARGE SCALE GENOMIC DNA]</scope>
    <source>
        <strain evidence="9 10">UAMH7299</strain>
    </source>
</reference>
<dbReference type="PANTHER" id="PTHR43739">
    <property type="entry name" value="XYLOGLUCANASE (EUROFUNG)"/>
    <property type="match status" value="1"/>
</dbReference>
<dbReference type="GO" id="GO:0010411">
    <property type="term" value="P:xyloglucan metabolic process"/>
    <property type="evidence" value="ECO:0007669"/>
    <property type="project" value="TreeGrafter"/>
</dbReference>
<name>A0A2B7YFX1_POLH7</name>
<dbReference type="PANTHER" id="PTHR43739:SF2">
    <property type="entry name" value="OLIGOXYLOGLUCAN-REDUCING END-SPECIFIC XYLOGLUCANASE-RELATED"/>
    <property type="match status" value="1"/>
</dbReference>
<organism evidence="9 10">
    <name type="scientific">Polytolypa hystricis (strain UAMH7299)</name>
    <dbReference type="NCBI Taxonomy" id="1447883"/>
    <lineage>
        <taxon>Eukaryota</taxon>
        <taxon>Fungi</taxon>
        <taxon>Dikarya</taxon>
        <taxon>Ascomycota</taxon>
        <taxon>Pezizomycotina</taxon>
        <taxon>Eurotiomycetes</taxon>
        <taxon>Eurotiomycetidae</taxon>
        <taxon>Onygenales</taxon>
        <taxon>Onygenales incertae sedis</taxon>
        <taxon>Polytolypa</taxon>
    </lineage>
</organism>
<evidence type="ECO:0000256" key="8">
    <source>
        <dbReference type="SAM" id="SignalP"/>
    </source>
</evidence>
<dbReference type="InterPro" id="IPR052025">
    <property type="entry name" value="Xyloglucanase_GH74"/>
</dbReference>
<dbReference type="OrthoDB" id="2151161at2759"/>
<proteinExistence type="inferred from homology"/>
<evidence type="ECO:0000256" key="6">
    <source>
        <dbReference type="ARBA" id="ARBA00023326"/>
    </source>
</evidence>
<feature type="signal peptide" evidence="8">
    <location>
        <begin position="1"/>
        <end position="22"/>
    </location>
</feature>
<feature type="chain" id="PRO_5012767221" description="Xyloglucanase" evidence="8">
    <location>
        <begin position="23"/>
        <end position="742"/>
    </location>
</feature>
<dbReference type="InterPro" id="IPR015943">
    <property type="entry name" value="WD40/YVTN_repeat-like_dom_sf"/>
</dbReference>
<keyword evidence="2" id="KW-0378">Hydrolase</keyword>
<evidence type="ECO:0000256" key="5">
    <source>
        <dbReference type="ARBA" id="ARBA00023295"/>
    </source>
</evidence>
<dbReference type="SUPFAM" id="SSF110296">
    <property type="entry name" value="Oligoxyloglucan reducing end-specific cellobiohydrolase"/>
    <property type="match status" value="2"/>
</dbReference>
<evidence type="ECO:0000256" key="3">
    <source>
        <dbReference type="ARBA" id="ARBA00023001"/>
    </source>
</evidence>
<evidence type="ECO:0000256" key="4">
    <source>
        <dbReference type="ARBA" id="ARBA00023277"/>
    </source>
</evidence>